<dbReference type="AlphaFoldDB" id="A0A9Q1QKQ3"/>
<gene>
    <name evidence="2" type="ORF">Cgig2_000184</name>
</gene>
<dbReference type="EMBL" id="JAKOGI010000069">
    <property type="protein sequence ID" value="KAJ8445872.1"/>
    <property type="molecule type" value="Genomic_DNA"/>
</dbReference>
<reference evidence="2" key="1">
    <citation type="submission" date="2022-04" db="EMBL/GenBank/DDBJ databases">
        <title>Carnegiea gigantea Genome sequencing and assembly v2.</title>
        <authorList>
            <person name="Copetti D."/>
            <person name="Sanderson M.J."/>
            <person name="Burquez A."/>
            <person name="Wojciechowski M.F."/>
        </authorList>
    </citation>
    <scope>NUCLEOTIDE SEQUENCE</scope>
    <source>
        <strain evidence="2">SGP5-SGP5p</strain>
        <tissue evidence="2">Aerial part</tissue>
    </source>
</reference>
<dbReference type="InterPro" id="IPR025836">
    <property type="entry name" value="Zn_knuckle_CX2CX4HX4C"/>
</dbReference>
<protein>
    <recommendedName>
        <fullName evidence="1">Zinc knuckle CX2CX4HX4C domain-containing protein</fullName>
    </recommendedName>
</protein>
<proteinExistence type="predicted"/>
<comment type="caution">
    <text evidence="2">The sequence shown here is derived from an EMBL/GenBank/DDBJ whole genome shotgun (WGS) entry which is preliminary data.</text>
</comment>
<dbReference type="Pfam" id="PF14392">
    <property type="entry name" value="zf-CCHC_4"/>
    <property type="match status" value="1"/>
</dbReference>
<organism evidence="2 3">
    <name type="scientific">Carnegiea gigantea</name>
    <dbReference type="NCBI Taxonomy" id="171969"/>
    <lineage>
        <taxon>Eukaryota</taxon>
        <taxon>Viridiplantae</taxon>
        <taxon>Streptophyta</taxon>
        <taxon>Embryophyta</taxon>
        <taxon>Tracheophyta</taxon>
        <taxon>Spermatophyta</taxon>
        <taxon>Magnoliopsida</taxon>
        <taxon>eudicotyledons</taxon>
        <taxon>Gunneridae</taxon>
        <taxon>Pentapetalae</taxon>
        <taxon>Caryophyllales</taxon>
        <taxon>Cactineae</taxon>
        <taxon>Cactaceae</taxon>
        <taxon>Cactoideae</taxon>
        <taxon>Echinocereeae</taxon>
        <taxon>Carnegiea</taxon>
    </lineage>
</organism>
<accession>A0A9Q1QKQ3</accession>
<dbReference type="Proteomes" id="UP001153076">
    <property type="component" value="Unassembled WGS sequence"/>
</dbReference>
<sequence length="353" mass="39691">MACGLGEEWQRLKLIADEEQIVVVEDDEDNAKDKQIALCLFGCLHTQSSFNARAMKSMLQNLWKPAKGLVFWVKVYDVPGKKQTTSFTHLLALNIGEVVSCEEATLFGVEKALCFRVDIDINKPLRRGIHVQVTGKLLWICFKYVKLSDFCYGCGQPRHVLGGCDVVEAGEDNPCLQYGPWLSASPLKSRRRNAKSEFLEEKKLFLALQNKRAQPMARTKLMFDNPTFIDTAANGNSSGKIDNPIMCIDQTTPIVLGNEAFKRKLAPNLVFLSETKRSIFETSAILHDLGNYVGVFVDARGRAGGLALLWDKTTNVQFLFNSLHRIYVTVQWDGDGNAWRFSGIYGWPESQQK</sequence>
<evidence type="ECO:0000259" key="1">
    <source>
        <dbReference type="Pfam" id="PF14392"/>
    </source>
</evidence>
<name>A0A9Q1QKQ3_9CARY</name>
<keyword evidence="3" id="KW-1185">Reference proteome</keyword>
<evidence type="ECO:0000313" key="3">
    <source>
        <dbReference type="Proteomes" id="UP001153076"/>
    </source>
</evidence>
<dbReference type="OrthoDB" id="1467958at2759"/>
<evidence type="ECO:0000313" key="2">
    <source>
        <dbReference type="EMBL" id="KAJ8445872.1"/>
    </source>
</evidence>
<feature type="domain" description="Zinc knuckle CX2CX4HX4C" evidence="1">
    <location>
        <begin position="119"/>
        <end position="165"/>
    </location>
</feature>